<keyword evidence="2" id="KW-0472">Membrane</keyword>
<evidence type="ECO:0000256" key="2">
    <source>
        <dbReference type="SAM" id="Phobius"/>
    </source>
</evidence>
<accession>A0A226DB89</accession>
<proteinExistence type="predicted"/>
<reference evidence="3 4" key="1">
    <citation type="submission" date="2015-12" db="EMBL/GenBank/DDBJ databases">
        <title>The genome of Folsomia candida.</title>
        <authorList>
            <person name="Faddeeva A."/>
            <person name="Derks M.F."/>
            <person name="Anvar Y."/>
            <person name="Smit S."/>
            <person name="Van Straalen N."/>
            <person name="Roelofs D."/>
        </authorList>
    </citation>
    <scope>NUCLEOTIDE SEQUENCE [LARGE SCALE GENOMIC DNA]</scope>
    <source>
        <strain evidence="3 4">VU population</strain>
        <tissue evidence="3">Whole body</tissue>
    </source>
</reference>
<dbReference type="Proteomes" id="UP000198287">
    <property type="component" value="Unassembled WGS sequence"/>
</dbReference>
<dbReference type="AlphaFoldDB" id="A0A226DB89"/>
<dbReference type="PANTHER" id="PTHR33324">
    <property type="entry name" value="EXPRESSED PROTEIN"/>
    <property type="match status" value="1"/>
</dbReference>
<feature type="region of interest" description="Disordered" evidence="1">
    <location>
        <begin position="1"/>
        <end position="23"/>
    </location>
</feature>
<gene>
    <name evidence="3" type="ORF">Fcan01_23113</name>
</gene>
<protein>
    <submittedName>
        <fullName evidence="3">Uncharacterized protein</fullName>
    </submittedName>
</protein>
<evidence type="ECO:0000313" key="3">
    <source>
        <dbReference type="EMBL" id="OXA41901.1"/>
    </source>
</evidence>
<organism evidence="3 4">
    <name type="scientific">Folsomia candida</name>
    <name type="common">Springtail</name>
    <dbReference type="NCBI Taxonomy" id="158441"/>
    <lineage>
        <taxon>Eukaryota</taxon>
        <taxon>Metazoa</taxon>
        <taxon>Ecdysozoa</taxon>
        <taxon>Arthropoda</taxon>
        <taxon>Hexapoda</taxon>
        <taxon>Collembola</taxon>
        <taxon>Entomobryomorpha</taxon>
        <taxon>Isotomoidea</taxon>
        <taxon>Isotomidae</taxon>
        <taxon>Proisotominae</taxon>
        <taxon>Folsomia</taxon>
    </lineage>
</organism>
<dbReference type="PANTHER" id="PTHR33324:SF2">
    <property type="entry name" value="MYB_SANT-LIKE DNA-BINDING DOMAIN-CONTAINING PROTEIN"/>
    <property type="match status" value="1"/>
</dbReference>
<evidence type="ECO:0000256" key="1">
    <source>
        <dbReference type="SAM" id="MobiDB-lite"/>
    </source>
</evidence>
<name>A0A226DB89_FOLCA</name>
<sequence length="755" mass="87446">MDDLSIGLLQQEEPSSQNTIPPIPENCRCYDKSEISIPELASPFPKIIIRCLLSYKWMKNLQRALPSQPRQHIRHGGQRFTHIFHNVHHPDEIQPWKEIYGWLTLTQNKADFFTYSAHFYAKYPHYNPAVLLEDYWRSQWNQDQFEIGNFLSTLPQETNHPPSIHQFGALLYSPLSGWGGSRCNFDTFSEQLHELTLTYNAFDTMFCDVFKYYNLTFFPYYNFAEFFYVRPFLLRDDLISSFPPDPNALFYESPGITFIILKEAPRVWGNIARPFEARIWVGIALCGVVIALINHGMAGRTKKAGSLVDNLFWMSDFWRHESTGQRIWLIWVRMFVFLVLSAYSGMILAGFLTPIYAWRPKTFAELNSTTNFYAAIGGDTAVSRDHLVNRGVLNGVKLWLNNRVGNVIITNPGGFFKLAERDEWNRSKGKGGLSSSSNEKSFKWTAARKMDVAHYVVENYENYKVSKKMDFLRRMREKLRFNQCDDTQLKNGFDRFMKAYTDVKDKLQQSGFGVDPEKDETLNDGWILKKCPYFHILDEIMGSRPNIQPPHIEQSSAFGEIGGSEIVDEDLFDPMSLPMSRPVDFVIDMESGEDNPSDINVDLTATEGENSIEPGEPADGDSEVKRLVKSTLSGLGVKKAQKPKTAVGVFSSIMELRLQDQKEVEVKHIKLEEEKFNYTRLLDDKKLDLDRERAERELTLQEKRHELDREMKLKELQLVEDQHKHELLKIEKQGEIDIRKLEMQIELQKLKNQSQ</sequence>
<comment type="caution">
    <text evidence="3">The sequence shown here is derived from an EMBL/GenBank/DDBJ whole genome shotgun (WGS) entry which is preliminary data.</text>
</comment>
<dbReference type="EMBL" id="LNIX01000027">
    <property type="protein sequence ID" value="OXA41901.1"/>
    <property type="molecule type" value="Genomic_DNA"/>
</dbReference>
<evidence type="ECO:0000313" key="4">
    <source>
        <dbReference type="Proteomes" id="UP000198287"/>
    </source>
</evidence>
<feature type="transmembrane region" description="Helical" evidence="2">
    <location>
        <begin position="335"/>
        <end position="358"/>
    </location>
</feature>
<keyword evidence="2" id="KW-1133">Transmembrane helix</keyword>
<keyword evidence="4" id="KW-1185">Reference proteome</keyword>
<feature type="transmembrane region" description="Helical" evidence="2">
    <location>
        <begin position="279"/>
        <end position="297"/>
    </location>
</feature>
<keyword evidence="2" id="KW-0812">Transmembrane</keyword>